<dbReference type="PANTHER" id="PTHR10380:SF173">
    <property type="entry name" value="CUTICULAR PROTEIN 47EF, ISOFORM C-RELATED"/>
    <property type="match status" value="1"/>
</dbReference>
<proteinExistence type="evidence at transcript level"/>
<dbReference type="Pfam" id="PF00379">
    <property type="entry name" value="Chitin_bind_4"/>
    <property type="match status" value="1"/>
</dbReference>
<evidence type="ECO:0000313" key="4">
    <source>
        <dbReference type="EMBL" id="QGT33359.1"/>
    </source>
</evidence>
<accession>A0A650DLG2</accession>
<dbReference type="GO" id="GO:0062129">
    <property type="term" value="C:chitin-based extracellular matrix"/>
    <property type="evidence" value="ECO:0007669"/>
    <property type="project" value="TreeGrafter"/>
</dbReference>
<feature type="chain" id="PRO_5025063705" evidence="3">
    <location>
        <begin position="17"/>
        <end position="165"/>
    </location>
</feature>
<dbReference type="GO" id="GO:0008010">
    <property type="term" value="F:structural constituent of chitin-based larval cuticle"/>
    <property type="evidence" value="ECO:0007669"/>
    <property type="project" value="TreeGrafter"/>
</dbReference>
<dbReference type="AlphaFoldDB" id="A0A650DLG2"/>
<gene>
    <name evidence="4" type="primary">CPR6</name>
</gene>
<evidence type="ECO:0000256" key="3">
    <source>
        <dbReference type="SAM" id="SignalP"/>
    </source>
</evidence>
<protein>
    <submittedName>
        <fullName evidence="4">Cuticular protein 6</fullName>
    </submittedName>
</protein>
<name>A0A650DLG2_9HYME</name>
<organism evidence="4">
    <name type="scientific">Microplitis mediator</name>
    <dbReference type="NCBI Taxonomy" id="375433"/>
    <lineage>
        <taxon>Eukaryota</taxon>
        <taxon>Metazoa</taxon>
        <taxon>Ecdysozoa</taxon>
        <taxon>Arthropoda</taxon>
        <taxon>Hexapoda</taxon>
        <taxon>Insecta</taxon>
        <taxon>Pterygota</taxon>
        <taxon>Neoptera</taxon>
        <taxon>Endopterygota</taxon>
        <taxon>Hymenoptera</taxon>
        <taxon>Apocrita</taxon>
        <taxon>Ichneumonoidea</taxon>
        <taxon>Braconidae</taxon>
        <taxon>Microgastrinae</taxon>
        <taxon>Microplitis</taxon>
    </lineage>
</organism>
<dbReference type="PROSITE" id="PS51155">
    <property type="entry name" value="CHIT_BIND_RR_2"/>
    <property type="match status" value="1"/>
</dbReference>
<dbReference type="InterPro" id="IPR050468">
    <property type="entry name" value="Cuticle_Struct_Prot"/>
</dbReference>
<reference evidence="4" key="1">
    <citation type="submission" date="2019-03" db="EMBL/GenBank/DDBJ databases">
        <title>Identification and temporal expression profiling of cuticular proteins in an endoparasitoid wasp, Microplitis mediator.</title>
        <authorList>
            <person name="Volovych O."/>
            <person name="Lin Z."/>
            <person name="Du J."/>
            <person name="Jiang H."/>
            <person name="Zou Z."/>
        </authorList>
    </citation>
    <scope>NUCLEOTIDE SEQUENCE</scope>
</reference>
<keyword evidence="1 2" id="KW-0193">Cuticle</keyword>
<dbReference type="PANTHER" id="PTHR10380">
    <property type="entry name" value="CUTICLE PROTEIN"/>
    <property type="match status" value="1"/>
</dbReference>
<feature type="signal peptide" evidence="3">
    <location>
        <begin position="1"/>
        <end position="16"/>
    </location>
</feature>
<dbReference type="InterPro" id="IPR000618">
    <property type="entry name" value="Insect_cuticle"/>
</dbReference>
<dbReference type="EMBL" id="MK632954">
    <property type="protein sequence ID" value="QGT33359.1"/>
    <property type="molecule type" value="mRNA"/>
</dbReference>
<evidence type="ECO:0000256" key="2">
    <source>
        <dbReference type="PROSITE-ProRule" id="PRU00497"/>
    </source>
</evidence>
<sequence length="165" mass="18227">MSKIILFALSVTIAQSAKLTNAPEYRQVQNPTHQDHVPVHHQDHTMINKPVGILNQESEINPDGSFHNVWESENGIKVQEEGTVRELAKNVVAHTVTGRIAYTDNEDNVFTLTYVADENGFRPEGSHLPTPPPIPLAIARALEYIAAHPSETNSAHKDEPVVEAN</sequence>
<evidence type="ECO:0000256" key="1">
    <source>
        <dbReference type="ARBA" id="ARBA00022460"/>
    </source>
</evidence>
<keyword evidence="3" id="KW-0732">Signal</keyword>